<feature type="transmembrane region" description="Helical" evidence="24">
    <location>
        <begin position="56"/>
        <end position="73"/>
    </location>
</feature>
<evidence type="ECO:0000256" key="2">
    <source>
        <dbReference type="ARBA" id="ARBA00004651"/>
    </source>
</evidence>
<comment type="caution">
    <text evidence="25">The sequence shown here is derived from an EMBL/GenBank/DDBJ whole genome shotgun (WGS) entry which is preliminary data.</text>
</comment>
<comment type="catalytic activity">
    <reaction evidence="1">
        <text>a 1,2-diacyl-sn-glycero-3-phosphate + CTP + H(+) = a CDP-1,2-diacyl-sn-glycerol + diphosphate</text>
        <dbReference type="Rhea" id="RHEA:16229"/>
        <dbReference type="ChEBI" id="CHEBI:15378"/>
        <dbReference type="ChEBI" id="CHEBI:33019"/>
        <dbReference type="ChEBI" id="CHEBI:37563"/>
        <dbReference type="ChEBI" id="CHEBI:58332"/>
        <dbReference type="ChEBI" id="CHEBI:58608"/>
        <dbReference type="EC" id="2.7.7.41"/>
    </reaction>
</comment>
<dbReference type="Proteomes" id="UP000534783">
    <property type="component" value="Unassembled WGS sequence"/>
</dbReference>
<evidence type="ECO:0000256" key="9">
    <source>
        <dbReference type="ARBA" id="ARBA00022516"/>
    </source>
</evidence>
<keyword evidence="9" id="KW-0444">Lipid biosynthesis</keyword>
<dbReference type="PANTHER" id="PTHR46382:SF1">
    <property type="entry name" value="PHOSPHATIDATE CYTIDYLYLTRANSFERASE"/>
    <property type="match status" value="1"/>
</dbReference>
<evidence type="ECO:0000256" key="19">
    <source>
        <dbReference type="ARBA" id="ARBA00031825"/>
    </source>
</evidence>
<feature type="transmembrane region" description="Helical" evidence="24">
    <location>
        <begin position="85"/>
        <end position="103"/>
    </location>
</feature>
<dbReference type="GO" id="GO:0005886">
    <property type="term" value="C:plasma membrane"/>
    <property type="evidence" value="ECO:0007669"/>
    <property type="project" value="UniProtKB-SubCell"/>
</dbReference>
<accession>A0A7X6DTJ3</accession>
<evidence type="ECO:0000256" key="12">
    <source>
        <dbReference type="ARBA" id="ARBA00022695"/>
    </source>
</evidence>
<dbReference type="EMBL" id="VTOW01000005">
    <property type="protein sequence ID" value="NKE73126.1"/>
    <property type="molecule type" value="Genomic_DNA"/>
</dbReference>
<evidence type="ECO:0000256" key="18">
    <source>
        <dbReference type="ARBA" id="ARBA00029893"/>
    </source>
</evidence>
<evidence type="ECO:0000256" key="20">
    <source>
        <dbReference type="ARBA" id="ARBA00032253"/>
    </source>
</evidence>
<dbReference type="Pfam" id="PF01148">
    <property type="entry name" value="CTP_transf_1"/>
    <property type="match status" value="1"/>
</dbReference>
<evidence type="ECO:0000256" key="14">
    <source>
        <dbReference type="ARBA" id="ARBA00023098"/>
    </source>
</evidence>
<proteinExistence type="inferred from homology"/>
<keyword evidence="12 25" id="KW-0548">Nucleotidyltransferase</keyword>
<evidence type="ECO:0000256" key="15">
    <source>
        <dbReference type="ARBA" id="ARBA00023136"/>
    </source>
</evidence>
<dbReference type="EC" id="2.7.7.41" evidence="6"/>
<dbReference type="GO" id="GO:0004605">
    <property type="term" value="F:phosphatidate cytidylyltransferase activity"/>
    <property type="evidence" value="ECO:0007669"/>
    <property type="project" value="UniProtKB-EC"/>
</dbReference>
<evidence type="ECO:0000256" key="11">
    <source>
        <dbReference type="ARBA" id="ARBA00022692"/>
    </source>
</evidence>
<evidence type="ECO:0000256" key="10">
    <source>
        <dbReference type="ARBA" id="ARBA00022679"/>
    </source>
</evidence>
<comment type="similarity">
    <text evidence="5">Belongs to the CDS family.</text>
</comment>
<evidence type="ECO:0000256" key="21">
    <source>
        <dbReference type="ARBA" id="ARBA00032396"/>
    </source>
</evidence>
<evidence type="ECO:0000256" key="22">
    <source>
        <dbReference type="ARBA" id="ARBA00032743"/>
    </source>
</evidence>
<dbReference type="AlphaFoldDB" id="A0A7X6DTJ3"/>
<organism evidence="25 26">
    <name type="scientific">Candidatus Manganitrophus noduliformans</name>
    <dbReference type="NCBI Taxonomy" id="2606439"/>
    <lineage>
        <taxon>Bacteria</taxon>
        <taxon>Pseudomonadati</taxon>
        <taxon>Nitrospirota</taxon>
        <taxon>Nitrospiria</taxon>
        <taxon>Candidatus Troglogloeales</taxon>
        <taxon>Candidatus Manganitrophaceae</taxon>
        <taxon>Candidatus Manganitrophus</taxon>
    </lineage>
</organism>
<evidence type="ECO:0000256" key="6">
    <source>
        <dbReference type="ARBA" id="ARBA00012487"/>
    </source>
</evidence>
<protein>
    <recommendedName>
        <fullName evidence="7">Phosphatidate cytidylyltransferase</fullName>
        <ecNumber evidence="6">2.7.7.41</ecNumber>
    </recommendedName>
    <alternativeName>
        <fullName evidence="20">CDP-DAG synthase</fullName>
    </alternativeName>
    <alternativeName>
        <fullName evidence="22">CDP-DG synthase</fullName>
    </alternativeName>
    <alternativeName>
        <fullName evidence="18">CDP-diacylglycerol synthase</fullName>
    </alternativeName>
    <alternativeName>
        <fullName evidence="21">CDP-diglyceride pyrophosphorylase</fullName>
    </alternativeName>
    <alternativeName>
        <fullName evidence="23">CDP-diglyceride synthase</fullName>
    </alternativeName>
    <alternativeName>
        <fullName evidence="19">CTP:phosphatidate cytidylyltransferase</fullName>
    </alternativeName>
</protein>
<evidence type="ECO:0000256" key="13">
    <source>
        <dbReference type="ARBA" id="ARBA00022989"/>
    </source>
</evidence>
<evidence type="ECO:0000256" key="17">
    <source>
        <dbReference type="ARBA" id="ARBA00023264"/>
    </source>
</evidence>
<gene>
    <name evidence="25" type="ORF">MNODULE_20430</name>
</gene>
<feature type="transmembrane region" description="Helical" evidence="24">
    <location>
        <begin position="181"/>
        <end position="203"/>
    </location>
</feature>
<evidence type="ECO:0000256" key="1">
    <source>
        <dbReference type="ARBA" id="ARBA00001698"/>
    </source>
</evidence>
<evidence type="ECO:0000256" key="3">
    <source>
        <dbReference type="ARBA" id="ARBA00005119"/>
    </source>
</evidence>
<sequence>MNFKSSRLATAVVLLPILYLLIQYLPPGFFFLFAAAVILRVQYEFYLLVFQNREKVPIFTGLGLGFLFSWSYYRADLFWGGGSGPAVVTLSLMAVLIVTLFSFRDIKTTLTHSAAVFLGIVYISGFLSHLILLRQMAQGSALILFLLLIVWAGDAAAYYVGRSMGRHKLYPEVSPNKTIEGAIGGLFGSFLGTLAAQFTFLPIFKGVDFILIPLLVGGMGQLGDLAESMMKRSAGVKDSSALIPAHGGLFDKLDSVAFAAPVLYYYLFWVKG</sequence>
<keyword evidence="13 24" id="KW-1133">Transmembrane helix</keyword>
<name>A0A7X6DTJ3_9BACT</name>
<evidence type="ECO:0000256" key="5">
    <source>
        <dbReference type="ARBA" id="ARBA00010185"/>
    </source>
</evidence>
<keyword evidence="8" id="KW-1003">Cell membrane</keyword>
<dbReference type="PANTHER" id="PTHR46382">
    <property type="entry name" value="PHOSPHATIDATE CYTIDYLYLTRANSFERASE"/>
    <property type="match status" value="1"/>
</dbReference>
<evidence type="ECO:0000313" key="26">
    <source>
        <dbReference type="Proteomes" id="UP000534783"/>
    </source>
</evidence>
<keyword evidence="26" id="KW-1185">Reference proteome</keyword>
<dbReference type="RefSeq" id="WP_168063068.1">
    <property type="nucleotide sequence ID" value="NZ_VTOW01000005.1"/>
</dbReference>
<evidence type="ECO:0000256" key="4">
    <source>
        <dbReference type="ARBA" id="ARBA00005189"/>
    </source>
</evidence>
<keyword evidence="15 24" id="KW-0472">Membrane</keyword>
<keyword evidence="16" id="KW-0594">Phospholipid biosynthesis</keyword>
<feature type="transmembrane region" description="Helical" evidence="24">
    <location>
        <begin position="7"/>
        <end position="24"/>
    </location>
</feature>
<evidence type="ECO:0000256" key="24">
    <source>
        <dbReference type="SAM" id="Phobius"/>
    </source>
</evidence>
<feature type="transmembrane region" description="Helical" evidence="24">
    <location>
        <begin position="115"/>
        <end position="133"/>
    </location>
</feature>
<evidence type="ECO:0000313" key="25">
    <source>
        <dbReference type="EMBL" id="NKE73126.1"/>
    </source>
</evidence>
<evidence type="ECO:0000256" key="8">
    <source>
        <dbReference type="ARBA" id="ARBA00022475"/>
    </source>
</evidence>
<evidence type="ECO:0000256" key="23">
    <source>
        <dbReference type="ARBA" id="ARBA00033406"/>
    </source>
</evidence>
<keyword evidence="17" id="KW-1208">Phospholipid metabolism</keyword>
<dbReference type="GO" id="GO:0016024">
    <property type="term" value="P:CDP-diacylglycerol biosynthetic process"/>
    <property type="evidence" value="ECO:0007669"/>
    <property type="project" value="TreeGrafter"/>
</dbReference>
<comment type="pathway">
    <text evidence="4">Lipid metabolism.</text>
</comment>
<feature type="transmembrane region" description="Helical" evidence="24">
    <location>
        <begin position="139"/>
        <end position="160"/>
    </location>
</feature>
<comment type="pathway">
    <text evidence="3">Phospholipid metabolism; CDP-diacylglycerol biosynthesis; CDP-diacylglycerol from sn-glycerol 3-phosphate: step 3/3.</text>
</comment>
<keyword evidence="11 24" id="KW-0812">Transmembrane</keyword>
<reference evidence="25 26" key="1">
    <citation type="journal article" date="2020" name="Nature">
        <title>Bacterial chemolithoautotrophy via manganese oxidation.</title>
        <authorList>
            <person name="Yu H."/>
            <person name="Leadbetter J.R."/>
        </authorList>
    </citation>
    <scope>NUCLEOTIDE SEQUENCE [LARGE SCALE GENOMIC DNA]</scope>
    <source>
        <strain evidence="25 26">Mn-1</strain>
    </source>
</reference>
<comment type="subcellular location">
    <subcellularLocation>
        <location evidence="2">Cell membrane</location>
        <topology evidence="2">Multi-pass membrane protein</topology>
    </subcellularLocation>
</comment>
<evidence type="ECO:0000256" key="16">
    <source>
        <dbReference type="ARBA" id="ARBA00023209"/>
    </source>
</evidence>
<keyword evidence="14" id="KW-0443">Lipid metabolism</keyword>
<evidence type="ECO:0000256" key="7">
    <source>
        <dbReference type="ARBA" id="ARBA00019373"/>
    </source>
</evidence>
<keyword evidence="10 25" id="KW-0808">Transferase</keyword>